<reference evidence="1 2" key="1">
    <citation type="submission" date="2021-06" db="EMBL/GenBank/DDBJ databases">
        <authorList>
            <person name="Palmer J.M."/>
        </authorList>
    </citation>
    <scope>NUCLEOTIDE SEQUENCE [LARGE SCALE GENOMIC DNA]</scope>
    <source>
        <strain evidence="2">if_2019</strain>
        <tissue evidence="1">Muscle</tissue>
    </source>
</reference>
<organism evidence="1 2">
    <name type="scientific">Ilyodon furcidens</name>
    <name type="common">goldbreast splitfin</name>
    <dbReference type="NCBI Taxonomy" id="33524"/>
    <lineage>
        <taxon>Eukaryota</taxon>
        <taxon>Metazoa</taxon>
        <taxon>Chordata</taxon>
        <taxon>Craniata</taxon>
        <taxon>Vertebrata</taxon>
        <taxon>Euteleostomi</taxon>
        <taxon>Actinopterygii</taxon>
        <taxon>Neopterygii</taxon>
        <taxon>Teleostei</taxon>
        <taxon>Neoteleostei</taxon>
        <taxon>Acanthomorphata</taxon>
        <taxon>Ovalentaria</taxon>
        <taxon>Atherinomorphae</taxon>
        <taxon>Cyprinodontiformes</taxon>
        <taxon>Goodeidae</taxon>
        <taxon>Ilyodon</taxon>
    </lineage>
</organism>
<accession>A0ABV0UM01</accession>
<protein>
    <submittedName>
        <fullName evidence="1">Uncharacterized protein</fullName>
    </submittedName>
</protein>
<dbReference type="Proteomes" id="UP001482620">
    <property type="component" value="Unassembled WGS sequence"/>
</dbReference>
<evidence type="ECO:0000313" key="2">
    <source>
        <dbReference type="Proteomes" id="UP001482620"/>
    </source>
</evidence>
<name>A0ABV0UM01_9TELE</name>
<dbReference type="EMBL" id="JAHRIQ010076996">
    <property type="protein sequence ID" value="MEQ2246255.1"/>
    <property type="molecule type" value="Genomic_DNA"/>
</dbReference>
<proteinExistence type="predicted"/>
<keyword evidence="2" id="KW-1185">Reference proteome</keyword>
<sequence length="119" mass="13177">MTDWVRRVFFVAAKRFTAKVGKFVNKTTLINAFNRSGLSGRLSRRNPFAVCQSHVGGTAVEDSGQMRPNMNLLNPHERDDVWQQTLYITLNTTSPPCNMVITASCCGDAFLQQGHGQSG</sequence>
<comment type="caution">
    <text evidence="1">The sequence shown here is derived from an EMBL/GenBank/DDBJ whole genome shotgun (WGS) entry which is preliminary data.</text>
</comment>
<gene>
    <name evidence="1" type="ORF">ILYODFUR_036532</name>
</gene>
<evidence type="ECO:0000313" key="1">
    <source>
        <dbReference type="EMBL" id="MEQ2246255.1"/>
    </source>
</evidence>